<dbReference type="InterPro" id="IPR027417">
    <property type="entry name" value="P-loop_NTPase"/>
</dbReference>
<dbReference type="GO" id="GO:0016887">
    <property type="term" value="F:ATP hydrolysis activity"/>
    <property type="evidence" value="ECO:0007669"/>
    <property type="project" value="UniProtKB-ARBA"/>
</dbReference>
<comment type="similarity">
    <text evidence="1">Belongs to the TRAFAC class myosin-kinesin ATPase superfamily. Kinesin family. KIN-14 subfamily.</text>
</comment>
<dbReference type="PROSITE" id="PS50021">
    <property type="entry name" value="CH"/>
    <property type="match status" value="1"/>
</dbReference>
<dbReference type="PANTHER" id="PTHR47972:SF41">
    <property type="entry name" value="KINESIN-LIKE PROTEIN KIN-14P"/>
    <property type="match status" value="1"/>
</dbReference>
<dbReference type="InterPro" id="IPR036872">
    <property type="entry name" value="CH_dom_sf"/>
</dbReference>
<evidence type="ECO:0000256" key="8">
    <source>
        <dbReference type="SAM" id="MobiDB-lite"/>
    </source>
</evidence>
<dbReference type="AlphaFoldDB" id="A0A8T0PUN2"/>
<sequence>MASPEQEAAVAEAVVEDETRLQGGGGGGAGGGGGGETVGTRRNIDIAWRKAEEAAIRRYKAANWLRRIVGVVCAKDLAEEPSEEEFRLGLRNGIILCNALNKVQPGAVPKVVEVPSDPTVPSDGAALCAYQYFENVRNFVIGLRDLGLPTFEASDLEKGGQGVRVVDCVLALKLFGDAKQVGKQSPFKYSGIAKPLSGNYVIRKNNEPFMKTMMRSHSAELLRDGKSLEQIGLDFSLESTETTTPDSIRILVQTVLSDKKPEEIPSVVESLLSKVINEFERRLASQNESVKDSTETNESKSLSVMDSPFNTNSSNALSRTDYLQKESTSTSDLEKATDNMKTDEDDGDSSSAKEDVNTEVPPPSVSDDNVGKCMPKPVRNFDQEQKQIQDLKSNISTIKSGIEQFKLLYSEDLTKLGNHLRIVSHAASGYHKVVEENRKLYNQIQDLRGNIRVYCRVRPFHPGKVSSSSSVAGLEDRTITVMIPSKYGKDSRKSFTFNRVFGPLATQEEVFTDMQPLVRSVLDGFNVCIFAYGQTGSGKTFTMSGPKVLTEEGLGVNYRALNDLFSIQEQRKDTICYEIAVQMIEIYNEQVRDLLQNGGNKKLEIRNSSQKGLAVPDANVVPVTSTADVIDLMNLGQKNRAVCSTAMNDRSSRSHSCLTVHVQGRDLTSGTVLRGCMHLVDLAGSERVDKSEVVGDRLKEAQHINKSLAALGDVIASLAQKNTHVPYRNSKLTQLLQDSLGGQAKTLMFVHIAPEPDAVGESISTLKFAERVATVELGAAKSNKEGGEVRELKEQIACLKAALARKDGDQESIRSTQSSPDIYRMRTGNASSASGHPTEDGNVEKESALGDWADHSQFGSSNSLPELGADGSQDLSFYQRSSPEQQLSWSGSVATEDSDDFEVATTCSSEQDCLRPSSAPKAPGLANGGGSAARKAQPKGAKSSDIRGVNPAKRATPLQKKSNGASPTLIKKSGVEARRTPNGKVSAKK</sequence>
<dbReference type="PROSITE" id="PS50067">
    <property type="entry name" value="KINESIN_MOTOR_2"/>
    <property type="match status" value="1"/>
</dbReference>
<comment type="caution">
    <text evidence="11">The sequence shown here is derived from an EMBL/GenBank/DDBJ whole genome shotgun (WGS) entry which is preliminary data.</text>
</comment>
<feature type="compositionally biased region" description="Polar residues" evidence="8">
    <location>
        <begin position="299"/>
        <end position="318"/>
    </location>
</feature>
<dbReference type="SMART" id="SM00033">
    <property type="entry name" value="CH"/>
    <property type="match status" value="1"/>
</dbReference>
<evidence type="ECO:0000256" key="7">
    <source>
        <dbReference type="PROSITE-ProRule" id="PRU00283"/>
    </source>
</evidence>
<dbReference type="GO" id="GO:0003777">
    <property type="term" value="F:microtubule motor activity"/>
    <property type="evidence" value="ECO:0007669"/>
    <property type="project" value="InterPro"/>
</dbReference>
<feature type="binding site" evidence="7">
    <location>
        <begin position="533"/>
        <end position="540"/>
    </location>
    <ligand>
        <name>ATP</name>
        <dbReference type="ChEBI" id="CHEBI:30616"/>
    </ligand>
</feature>
<evidence type="ECO:0000313" key="12">
    <source>
        <dbReference type="Proteomes" id="UP000823388"/>
    </source>
</evidence>
<dbReference type="SUPFAM" id="SSF52540">
    <property type="entry name" value="P-loop containing nucleoside triphosphate hydrolases"/>
    <property type="match status" value="1"/>
</dbReference>
<dbReference type="InterPro" id="IPR027640">
    <property type="entry name" value="Kinesin-like_fam"/>
</dbReference>
<dbReference type="SMART" id="SM00129">
    <property type="entry name" value="KISc"/>
    <property type="match status" value="1"/>
</dbReference>
<dbReference type="InterPro" id="IPR036961">
    <property type="entry name" value="Kinesin_motor_dom_sf"/>
</dbReference>
<feature type="compositionally biased region" description="Gly residues" evidence="8">
    <location>
        <begin position="22"/>
        <end position="37"/>
    </location>
</feature>
<evidence type="ECO:0000256" key="6">
    <source>
        <dbReference type="ARBA" id="ARBA00023175"/>
    </source>
</evidence>
<dbReference type="Pfam" id="PF00225">
    <property type="entry name" value="Kinesin"/>
    <property type="match status" value="1"/>
</dbReference>
<feature type="domain" description="Calponin-homology (CH)" evidence="9">
    <location>
        <begin position="55"/>
        <end position="177"/>
    </location>
</feature>
<keyword evidence="4 7" id="KW-0067">ATP-binding</keyword>
<keyword evidence="12" id="KW-1185">Reference proteome</keyword>
<dbReference type="CDD" id="cd21203">
    <property type="entry name" value="CH_AtKIN14-like"/>
    <property type="match status" value="1"/>
</dbReference>
<dbReference type="GO" id="GO:0005874">
    <property type="term" value="C:microtubule"/>
    <property type="evidence" value="ECO:0007669"/>
    <property type="project" value="UniProtKB-KW"/>
</dbReference>
<feature type="region of interest" description="Disordered" evidence="8">
    <location>
        <begin position="807"/>
        <end position="989"/>
    </location>
</feature>
<dbReference type="EMBL" id="CM029051">
    <property type="protein sequence ID" value="KAG2564042.1"/>
    <property type="molecule type" value="Genomic_DNA"/>
</dbReference>
<dbReference type="Gene3D" id="1.10.418.10">
    <property type="entry name" value="Calponin-like domain"/>
    <property type="match status" value="1"/>
</dbReference>
<dbReference type="GO" id="GO:0005524">
    <property type="term" value="F:ATP binding"/>
    <property type="evidence" value="ECO:0007669"/>
    <property type="project" value="UniProtKB-UniRule"/>
</dbReference>
<dbReference type="FunFam" id="3.40.850.10:FF:000045">
    <property type="entry name" value="Kinesin-like protein KIN-14I isoform A"/>
    <property type="match status" value="1"/>
</dbReference>
<dbReference type="InterPro" id="IPR001752">
    <property type="entry name" value="Kinesin_motor_dom"/>
</dbReference>
<dbReference type="Proteomes" id="UP000823388">
    <property type="component" value="Chromosome 8K"/>
</dbReference>
<evidence type="ECO:0000259" key="9">
    <source>
        <dbReference type="PROSITE" id="PS50021"/>
    </source>
</evidence>
<evidence type="ECO:0000256" key="1">
    <source>
        <dbReference type="ARBA" id="ARBA00010899"/>
    </source>
</evidence>
<feature type="region of interest" description="Disordered" evidence="8">
    <location>
        <begin position="285"/>
        <end position="376"/>
    </location>
</feature>
<gene>
    <name evidence="11" type="ORF">PVAP13_8KG334800</name>
</gene>
<dbReference type="GO" id="GO:0007018">
    <property type="term" value="P:microtubule-based movement"/>
    <property type="evidence" value="ECO:0007669"/>
    <property type="project" value="InterPro"/>
</dbReference>
<reference evidence="11" key="1">
    <citation type="submission" date="2020-05" db="EMBL/GenBank/DDBJ databases">
        <title>WGS assembly of Panicum virgatum.</title>
        <authorList>
            <person name="Lovell J.T."/>
            <person name="Jenkins J."/>
            <person name="Shu S."/>
            <person name="Juenger T.E."/>
            <person name="Schmutz J."/>
        </authorList>
    </citation>
    <scope>NUCLEOTIDE SEQUENCE</scope>
    <source>
        <strain evidence="11">AP13</strain>
    </source>
</reference>
<keyword evidence="2" id="KW-0493">Microtubule</keyword>
<dbReference type="Pfam" id="PF00307">
    <property type="entry name" value="CH"/>
    <property type="match status" value="1"/>
</dbReference>
<dbReference type="GO" id="GO:0008017">
    <property type="term" value="F:microtubule binding"/>
    <property type="evidence" value="ECO:0007669"/>
    <property type="project" value="InterPro"/>
</dbReference>
<dbReference type="CDD" id="cd01366">
    <property type="entry name" value="KISc_C_terminal"/>
    <property type="match status" value="1"/>
</dbReference>
<accession>A0A8T0PUN2</accession>
<dbReference type="SUPFAM" id="SSF47576">
    <property type="entry name" value="Calponin-homology domain, CH-domain"/>
    <property type="match status" value="1"/>
</dbReference>
<dbReference type="PRINTS" id="PR00380">
    <property type="entry name" value="KINESINHEAVY"/>
</dbReference>
<keyword evidence="6 7" id="KW-0505">Motor protein</keyword>
<feature type="region of interest" description="Disordered" evidence="8">
    <location>
        <begin position="16"/>
        <end position="37"/>
    </location>
</feature>
<evidence type="ECO:0000259" key="10">
    <source>
        <dbReference type="PROSITE" id="PS50067"/>
    </source>
</evidence>
<feature type="compositionally biased region" description="Basic and acidic residues" evidence="8">
    <location>
        <begin position="332"/>
        <end position="342"/>
    </location>
</feature>
<feature type="compositionally biased region" description="Polar residues" evidence="8">
    <location>
        <begin position="873"/>
        <end position="895"/>
    </location>
</feature>
<feature type="compositionally biased region" description="Basic and acidic residues" evidence="8">
    <location>
        <begin position="285"/>
        <end position="298"/>
    </location>
</feature>
<proteinExistence type="inferred from homology"/>
<evidence type="ECO:0000256" key="2">
    <source>
        <dbReference type="ARBA" id="ARBA00022701"/>
    </source>
</evidence>
<feature type="domain" description="Kinesin motor" evidence="10">
    <location>
        <begin position="450"/>
        <end position="775"/>
    </location>
</feature>
<dbReference type="OrthoDB" id="3176171at2759"/>
<feature type="compositionally biased region" description="Basic and acidic residues" evidence="8">
    <location>
        <begin position="837"/>
        <end position="854"/>
    </location>
</feature>
<keyword evidence="5" id="KW-0175">Coiled coil</keyword>
<dbReference type="PANTHER" id="PTHR47972">
    <property type="entry name" value="KINESIN-LIKE PROTEIN KLP-3"/>
    <property type="match status" value="1"/>
</dbReference>
<evidence type="ECO:0000256" key="4">
    <source>
        <dbReference type="ARBA" id="ARBA00022840"/>
    </source>
</evidence>
<organism evidence="11 12">
    <name type="scientific">Panicum virgatum</name>
    <name type="common">Blackwell switchgrass</name>
    <dbReference type="NCBI Taxonomy" id="38727"/>
    <lineage>
        <taxon>Eukaryota</taxon>
        <taxon>Viridiplantae</taxon>
        <taxon>Streptophyta</taxon>
        <taxon>Embryophyta</taxon>
        <taxon>Tracheophyta</taxon>
        <taxon>Spermatophyta</taxon>
        <taxon>Magnoliopsida</taxon>
        <taxon>Liliopsida</taxon>
        <taxon>Poales</taxon>
        <taxon>Poaceae</taxon>
        <taxon>PACMAD clade</taxon>
        <taxon>Panicoideae</taxon>
        <taxon>Panicodae</taxon>
        <taxon>Paniceae</taxon>
        <taxon>Panicinae</taxon>
        <taxon>Panicum</taxon>
        <taxon>Panicum sect. Hiantes</taxon>
    </lineage>
</organism>
<evidence type="ECO:0000313" key="11">
    <source>
        <dbReference type="EMBL" id="KAG2564042.1"/>
    </source>
</evidence>
<dbReference type="Gene3D" id="3.40.850.10">
    <property type="entry name" value="Kinesin motor domain"/>
    <property type="match status" value="1"/>
</dbReference>
<evidence type="ECO:0000256" key="5">
    <source>
        <dbReference type="ARBA" id="ARBA00023054"/>
    </source>
</evidence>
<protein>
    <submittedName>
        <fullName evidence="11">Uncharacterized protein</fullName>
    </submittedName>
</protein>
<name>A0A8T0PUN2_PANVG</name>
<evidence type="ECO:0000256" key="3">
    <source>
        <dbReference type="ARBA" id="ARBA00022741"/>
    </source>
</evidence>
<dbReference type="InterPro" id="IPR001715">
    <property type="entry name" value="CH_dom"/>
</dbReference>
<keyword evidence="3 7" id="KW-0547">Nucleotide-binding</keyword>